<dbReference type="GeneID" id="91093878"/>
<dbReference type="RefSeq" id="XP_066075063.1">
    <property type="nucleotide sequence ID" value="XM_066218966.1"/>
</dbReference>
<reference evidence="2 3" key="1">
    <citation type="submission" date="2024-01" db="EMBL/GenBank/DDBJ databases">
        <title>Comparative genomics of Cryptococcus and Kwoniella reveals pathogenesis evolution and contrasting modes of karyotype evolution via chromosome fusion or intercentromeric recombination.</title>
        <authorList>
            <person name="Coelho M.A."/>
            <person name="David-Palma M."/>
            <person name="Shea T."/>
            <person name="Bowers K."/>
            <person name="McGinley-Smith S."/>
            <person name="Mohammad A.W."/>
            <person name="Gnirke A."/>
            <person name="Yurkov A.M."/>
            <person name="Nowrousian M."/>
            <person name="Sun S."/>
            <person name="Cuomo C.A."/>
            <person name="Heitman J."/>
        </authorList>
    </citation>
    <scope>NUCLEOTIDE SEQUENCE [LARGE SCALE GENOMIC DNA]</scope>
    <source>
        <strain evidence="2 3">CBS 6074</strain>
    </source>
</reference>
<evidence type="ECO:0000313" key="3">
    <source>
        <dbReference type="Proteomes" id="UP001355207"/>
    </source>
</evidence>
<organism evidence="2 3">
    <name type="scientific">Kwoniella dendrophila CBS 6074</name>
    <dbReference type="NCBI Taxonomy" id="1295534"/>
    <lineage>
        <taxon>Eukaryota</taxon>
        <taxon>Fungi</taxon>
        <taxon>Dikarya</taxon>
        <taxon>Basidiomycota</taxon>
        <taxon>Agaricomycotina</taxon>
        <taxon>Tremellomycetes</taxon>
        <taxon>Tremellales</taxon>
        <taxon>Cryptococcaceae</taxon>
        <taxon>Kwoniella</taxon>
    </lineage>
</organism>
<protein>
    <submittedName>
        <fullName evidence="2">Uncharacterized protein</fullName>
    </submittedName>
</protein>
<gene>
    <name evidence="2" type="ORF">L201_003208</name>
</gene>
<proteinExistence type="predicted"/>
<evidence type="ECO:0000256" key="1">
    <source>
        <dbReference type="SAM" id="MobiDB-lite"/>
    </source>
</evidence>
<feature type="compositionally biased region" description="Low complexity" evidence="1">
    <location>
        <begin position="1"/>
        <end position="43"/>
    </location>
</feature>
<feature type="region of interest" description="Disordered" evidence="1">
    <location>
        <begin position="1"/>
        <end position="46"/>
    </location>
</feature>
<accession>A0AAX4JSD7</accession>
<keyword evidence="3" id="KW-1185">Reference proteome</keyword>
<dbReference type="EMBL" id="CP144101">
    <property type="protein sequence ID" value="WWC88300.1"/>
    <property type="molecule type" value="Genomic_DNA"/>
</dbReference>
<name>A0AAX4JSD7_9TREE</name>
<sequence>MSSLYNTSSASSSIDSFKSSLSSFPPSSPSSSDNSSETNSATDLDSSPTSILKIRKSCILDKHSKLSNINDVVQRKNVRFSLSPHPPKRQRALEQHKHKYNTKPHESSSKHICICIKEKGYTYIGDSYTYSNLMKAKQEDDKWSGNLSKTDKPQNMFWQIVTSVLSFFDISNSTHPAEHPMSSLDFLSQYDYGVNGHTKRKRFYKRSYSRR</sequence>
<dbReference type="Proteomes" id="UP001355207">
    <property type="component" value="Chromosome 4"/>
</dbReference>
<evidence type="ECO:0000313" key="2">
    <source>
        <dbReference type="EMBL" id="WWC88300.1"/>
    </source>
</evidence>
<dbReference type="AlphaFoldDB" id="A0AAX4JSD7"/>